<dbReference type="Gene3D" id="2.60.40.10">
    <property type="entry name" value="Immunoglobulins"/>
    <property type="match status" value="1"/>
</dbReference>
<protein>
    <submittedName>
        <fullName evidence="1">Uncharacterized protein</fullName>
    </submittedName>
</protein>
<dbReference type="PROSITE" id="PS51257">
    <property type="entry name" value="PROKAR_LIPOPROTEIN"/>
    <property type="match status" value="1"/>
</dbReference>
<dbReference type="RefSeq" id="WP_080318942.1">
    <property type="nucleotide sequence ID" value="NZ_MTBC01000004.1"/>
</dbReference>
<organism evidence="1 2">
    <name type="scientific">Croceivirga radicis</name>
    <dbReference type="NCBI Taxonomy" id="1929488"/>
    <lineage>
        <taxon>Bacteria</taxon>
        <taxon>Pseudomonadati</taxon>
        <taxon>Bacteroidota</taxon>
        <taxon>Flavobacteriia</taxon>
        <taxon>Flavobacteriales</taxon>
        <taxon>Flavobacteriaceae</taxon>
        <taxon>Croceivirga</taxon>
    </lineage>
</organism>
<dbReference type="Pfam" id="PF17957">
    <property type="entry name" value="Big_7"/>
    <property type="match status" value="1"/>
</dbReference>
<evidence type="ECO:0000313" key="2">
    <source>
        <dbReference type="Proteomes" id="UP000191680"/>
    </source>
</evidence>
<gene>
    <name evidence="1" type="ORF">BUL40_08765</name>
</gene>
<sequence>MKKSILTLLTITFIFTYSCSKESSNPTVEPDVTAPTFNFSITGFNNNSSAIPIVVSNQIEININAQDAGGISKVEAFIDDEKAGEDTSAPYSIIVDVSSLASKIGKTNTFKNYTLTVVVTDNSGNSESKNTIINVDNEKPTISGVSLFTGAVINGDTNTVTFDVMDNQELTSVKAFLNNELLIDLPLDSLSININTTNLTDGENVLKIEAIDSGENLGTFEVTFISDNTGPEITIESLVENQILDSLITLSPNVNDLYSEVDSLKVFLGDSTIVSLANQTDYSFDFDPNLYATGANSVKIIATDSLDNVSELIIPIEIYRRLISLNFPSNFYDPQLARIYVFASDAEGNLLDNKRVTQDTDKIILRTIEEINPNSEFMLTIGEYSTGAFGNSSEFTTLQNLTPSTLGEINFKTYPRFDYVPTNPFQFPTQGFDSQDIISMNSEGFGYGGSFYSETEEFNIDRRRNTTSAVNSEFIYVPQINLTLNEYSYYVADWDIPSDFVFTPQLFTNENVEKRFYQPILSNGETFESSSYWIAGYFSNDDFQNNVYHRIDGHGYGYQGLEGIPYYFNSIFTNYKYNVRINDYYTERTGELAPSFHTLDWSIDYSYSNNEIEVIKNGLDHTVGKVFINSDPYVVIEGLNISYRWSLVFDSQKTDNIKLPKIPEEIKTWGFYELYEQGNMEVQQVEIKRYENINSYDEYLYKVIKDNRHSYLVSPVMESKFKSTVPGYYKKASHFLLD</sequence>
<dbReference type="EMBL" id="MTBC01000004">
    <property type="protein sequence ID" value="OQD43167.1"/>
    <property type="molecule type" value="Genomic_DNA"/>
</dbReference>
<evidence type="ECO:0000313" key="1">
    <source>
        <dbReference type="EMBL" id="OQD43167.1"/>
    </source>
</evidence>
<name>A0A1V6LSX8_9FLAO</name>
<dbReference type="Proteomes" id="UP000191680">
    <property type="component" value="Unassembled WGS sequence"/>
</dbReference>
<accession>A0A1V6LSX8</accession>
<dbReference type="InterPro" id="IPR013783">
    <property type="entry name" value="Ig-like_fold"/>
</dbReference>
<dbReference type="OrthoDB" id="1179649at2"/>
<proteinExistence type="predicted"/>
<reference evidence="1 2" key="1">
    <citation type="submission" date="2016-12" db="EMBL/GenBank/DDBJ databases">
        <authorList>
            <person name="Song W.-J."/>
            <person name="Kurnit D.M."/>
        </authorList>
    </citation>
    <scope>NUCLEOTIDE SEQUENCE [LARGE SCALE GENOMIC DNA]</scope>
    <source>
        <strain evidence="1 2">HSG9</strain>
    </source>
</reference>
<dbReference type="AlphaFoldDB" id="A0A1V6LSX8"/>
<comment type="caution">
    <text evidence="1">The sequence shown here is derived from an EMBL/GenBank/DDBJ whole genome shotgun (WGS) entry which is preliminary data.</text>
</comment>
<keyword evidence="2" id="KW-1185">Reference proteome</keyword>